<feature type="chain" id="PRO_5005640404" description="Solute-binding protein family 3/N-terminal domain-containing protein" evidence="1">
    <location>
        <begin position="22"/>
        <end position="242"/>
    </location>
</feature>
<dbReference type="AlphaFoldDB" id="A0A0M2R0G9"/>
<sequence>MKKGLLGFIAILFFLCPFSIAAQEQLVFTGIENSSYATISKRVMREAYRRLNINVKFSDLPAARSLAVANSGRVDGELYRIKNIHLKYKNLIMLPVPIGIMEGVAITTNPQISLQDWESLAPYRVCIRNGVKFAEAGTKKIQVDVSNTNEHLFHNLGLDRCDIIVLARLTSIKLAQDFEKEMKKPVYYHVLQTYPLFHYLHKKNKKLVLELTEILKEMEQDGTIANIRASYIEEISSAKYGS</sequence>
<keyword evidence="4" id="KW-1185">Reference proteome</keyword>
<dbReference type="OrthoDB" id="8481290at2"/>
<name>A0A0M2R0G9_9PROT</name>
<dbReference type="SUPFAM" id="SSF53850">
    <property type="entry name" value="Periplasmic binding protein-like II"/>
    <property type="match status" value="1"/>
</dbReference>
<keyword evidence="1" id="KW-0732">Signal</keyword>
<reference evidence="3 4" key="1">
    <citation type="submission" date="2015-03" db="EMBL/GenBank/DDBJ databases">
        <title>Genome sequence of Kiloniella sp. P1-1, isolated from the gut microflora of Pacific white shrimp, Penaeus vannamei.</title>
        <authorList>
            <person name="Shao Z."/>
            <person name="Wang L."/>
            <person name="Li X."/>
        </authorList>
    </citation>
    <scope>NUCLEOTIDE SEQUENCE [LARGE SCALE GENOMIC DNA]</scope>
    <source>
        <strain evidence="3 4">P1-1</strain>
    </source>
</reference>
<feature type="domain" description="Solute-binding protein family 3/N-terminal" evidence="2">
    <location>
        <begin position="27"/>
        <end position="233"/>
    </location>
</feature>
<dbReference type="Proteomes" id="UP000034491">
    <property type="component" value="Unassembled WGS sequence"/>
</dbReference>
<accession>A0A0M2R0G9</accession>
<feature type="signal peptide" evidence="1">
    <location>
        <begin position="1"/>
        <end position="21"/>
    </location>
</feature>
<dbReference type="RefSeq" id="WP_046509964.1">
    <property type="nucleotide sequence ID" value="NZ_LANI01000033.1"/>
</dbReference>
<evidence type="ECO:0000313" key="3">
    <source>
        <dbReference type="EMBL" id="KKJ75382.1"/>
    </source>
</evidence>
<evidence type="ECO:0000259" key="2">
    <source>
        <dbReference type="Pfam" id="PF00497"/>
    </source>
</evidence>
<organism evidence="3 4">
    <name type="scientific">Kiloniella litopenaei</name>
    <dbReference type="NCBI Taxonomy" id="1549748"/>
    <lineage>
        <taxon>Bacteria</taxon>
        <taxon>Pseudomonadati</taxon>
        <taxon>Pseudomonadota</taxon>
        <taxon>Alphaproteobacteria</taxon>
        <taxon>Rhodospirillales</taxon>
        <taxon>Kiloniellaceae</taxon>
        <taxon>Kiloniella</taxon>
    </lineage>
</organism>
<dbReference type="PATRIC" id="fig|1549748.8.peg.3062"/>
<dbReference type="Gene3D" id="3.40.190.10">
    <property type="entry name" value="Periplasmic binding protein-like II"/>
    <property type="match status" value="2"/>
</dbReference>
<dbReference type="EMBL" id="LANI01000033">
    <property type="protein sequence ID" value="KKJ75382.1"/>
    <property type="molecule type" value="Genomic_DNA"/>
</dbReference>
<comment type="caution">
    <text evidence="3">The sequence shown here is derived from an EMBL/GenBank/DDBJ whole genome shotgun (WGS) entry which is preliminary data.</text>
</comment>
<proteinExistence type="predicted"/>
<gene>
    <name evidence="3" type="ORF">WH95_18915</name>
</gene>
<dbReference type="STRING" id="1549748.WH95_18915"/>
<dbReference type="InterPro" id="IPR001638">
    <property type="entry name" value="Solute-binding_3/MltF_N"/>
</dbReference>
<evidence type="ECO:0000256" key="1">
    <source>
        <dbReference type="SAM" id="SignalP"/>
    </source>
</evidence>
<protein>
    <recommendedName>
        <fullName evidence="2">Solute-binding protein family 3/N-terminal domain-containing protein</fullName>
    </recommendedName>
</protein>
<dbReference type="Pfam" id="PF00497">
    <property type="entry name" value="SBP_bac_3"/>
    <property type="match status" value="1"/>
</dbReference>
<evidence type="ECO:0000313" key="4">
    <source>
        <dbReference type="Proteomes" id="UP000034491"/>
    </source>
</evidence>